<dbReference type="KEGG" id="simp:C6571_06600"/>
<reference evidence="2 3" key="1">
    <citation type="submission" date="2018-03" db="EMBL/GenBank/DDBJ databases">
        <title>Genome sequencing of Simplicispira sp.</title>
        <authorList>
            <person name="Kim S.-J."/>
            <person name="Heo J."/>
            <person name="Kwon S.-W."/>
        </authorList>
    </citation>
    <scope>NUCLEOTIDE SEQUENCE [LARGE SCALE GENOMIC DNA]</scope>
    <source>
        <strain evidence="2 3">SC1-8</strain>
    </source>
</reference>
<dbReference type="InterPro" id="IPR010239">
    <property type="entry name" value="CHP02001"/>
</dbReference>
<dbReference type="Pfam" id="PF09694">
    <property type="entry name" value="Gcw_chp"/>
    <property type="match status" value="1"/>
</dbReference>
<name>A0A2S0N575_9BURK</name>
<accession>A0A2S0N575</accession>
<gene>
    <name evidence="2" type="ORF">C6571_06600</name>
</gene>
<protein>
    <submittedName>
        <fullName evidence="2">Uncharacterized protein</fullName>
    </submittedName>
</protein>
<proteinExistence type="predicted"/>
<evidence type="ECO:0000256" key="1">
    <source>
        <dbReference type="SAM" id="SignalP"/>
    </source>
</evidence>
<dbReference type="Proteomes" id="UP000239326">
    <property type="component" value="Chromosome"/>
</dbReference>
<keyword evidence="3" id="KW-1185">Reference proteome</keyword>
<evidence type="ECO:0000313" key="2">
    <source>
        <dbReference type="EMBL" id="AVO43111.1"/>
    </source>
</evidence>
<evidence type="ECO:0000313" key="3">
    <source>
        <dbReference type="Proteomes" id="UP000239326"/>
    </source>
</evidence>
<feature type="signal peptide" evidence="1">
    <location>
        <begin position="1"/>
        <end position="30"/>
    </location>
</feature>
<dbReference type="EMBL" id="CP027669">
    <property type="protein sequence ID" value="AVO43111.1"/>
    <property type="molecule type" value="Genomic_DNA"/>
</dbReference>
<feature type="chain" id="PRO_5015478465" evidence="1">
    <location>
        <begin position="31"/>
        <end position="311"/>
    </location>
</feature>
<sequence>MFRSRPMASATRTTLAIGALCASMSGAAFAQRASAPAADEPEIQSYAIDTEVKLSSDRKTRGVSDTFNRPGAELTVDAVHESGLLAHFQLASVSKVTFPNSNRLNPTLALGWRGGNPEGLHYGAAVAREWFPRARVEAPTGFDEQMNPLGMATTNFNTSYLLGELGYGIFTARYLYVASKDFRGLNTSTVCAGYLPAMMAGGDPGAAMNCYGAGFKHSRGTQLLDFDVAYPLNGTTKLIGHLGWQFVRNFSAMNTVDYRLGIEHTRWGFVFGAEIAGAKARERELFVATDGNGVSRRLDRTAVILSVAKRF</sequence>
<organism evidence="2 3">
    <name type="scientific">Simplicispira suum</name>
    <dbReference type="NCBI Taxonomy" id="2109915"/>
    <lineage>
        <taxon>Bacteria</taxon>
        <taxon>Pseudomonadati</taxon>
        <taxon>Pseudomonadota</taxon>
        <taxon>Betaproteobacteria</taxon>
        <taxon>Burkholderiales</taxon>
        <taxon>Comamonadaceae</taxon>
        <taxon>Simplicispira</taxon>
    </lineage>
</organism>
<keyword evidence="1" id="KW-0732">Signal</keyword>
<dbReference type="AlphaFoldDB" id="A0A2S0N575"/>
<dbReference type="RefSeq" id="WP_106448086.1">
    <property type="nucleotide sequence ID" value="NZ_CP027669.1"/>
</dbReference>
<dbReference type="OrthoDB" id="9149051at2"/>